<dbReference type="SUPFAM" id="SSF52799">
    <property type="entry name" value="(Phosphotyrosine protein) phosphatases II"/>
    <property type="match status" value="1"/>
</dbReference>
<name>A0A433VDW0_9CYAN</name>
<evidence type="ECO:0008006" key="3">
    <source>
        <dbReference type="Google" id="ProtNLM"/>
    </source>
</evidence>
<dbReference type="Gene3D" id="3.90.190.10">
    <property type="entry name" value="Protein tyrosine phosphatase superfamily"/>
    <property type="match status" value="1"/>
</dbReference>
<protein>
    <recommendedName>
        <fullName evidence="3">Tyrosine specific protein phosphatases domain-containing protein</fullName>
    </recommendedName>
</protein>
<evidence type="ECO:0000313" key="2">
    <source>
        <dbReference type="Proteomes" id="UP000271624"/>
    </source>
</evidence>
<dbReference type="RefSeq" id="WP_186538598.1">
    <property type="nucleotide sequence ID" value="NZ_RSCL01000011.1"/>
</dbReference>
<reference evidence="1" key="2">
    <citation type="journal article" date="2019" name="Genome Biol. Evol.">
        <title>Day and night: Metabolic profiles and evolutionary relationships of six axenic non-marine cyanobacteria.</title>
        <authorList>
            <person name="Will S.E."/>
            <person name="Henke P."/>
            <person name="Boedeker C."/>
            <person name="Huang S."/>
            <person name="Brinkmann H."/>
            <person name="Rohde M."/>
            <person name="Jarek M."/>
            <person name="Friedl T."/>
            <person name="Seufert S."/>
            <person name="Schumacher M."/>
            <person name="Overmann J."/>
            <person name="Neumann-Schaal M."/>
            <person name="Petersen J."/>
        </authorList>
    </citation>
    <scope>NUCLEOTIDE SEQUENCE [LARGE SCALE GENOMIC DNA]</scope>
    <source>
        <strain evidence="1">PCC 7102</strain>
    </source>
</reference>
<dbReference type="InterPro" id="IPR029021">
    <property type="entry name" value="Prot-tyrosine_phosphatase-like"/>
</dbReference>
<evidence type="ECO:0000313" key="1">
    <source>
        <dbReference type="EMBL" id="RUT04302.1"/>
    </source>
</evidence>
<proteinExistence type="predicted"/>
<gene>
    <name evidence="1" type="ORF">DSM106972_045300</name>
</gene>
<accession>A0A433VDW0</accession>
<dbReference type="InterPro" id="IPR016130">
    <property type="entry name" value="Tyr_Pase_AS"/>
</dbReference>
<dbReference type="AlphaFoldDB" id="A0A433VDW0"/>
<reference evidence="1" key="1">
    <citation type="submission" date="2018-12" db="EMBL/GenBank/DDBJ databases">
        <authorList>
            <person name="Will S."/>
            <person name="Neumann-Schaal M."/>
            <person name="Henke P."/>
        </authorList>
    </citation>
    <scope>NUCLEOTIDE SEQUENCE</scope>
    <source>
        <strain evidence="1">PCC 7102</strain>
    </source>
</reference>
<sequence length="115" mass="12810">MQQTIQPIAENLWWVIPNTLAGVRKPTLEELSELKAAGISAIVSVMNYPANLDLYEQFSIPHLWLPIDVGSSPSREQVQELQQFANIQNSLGHAVAVHCTGGVHRTPTKKPDKNW</sequence>
<dbReference type="PROSITE" id="PS00383">
    <property type="entry name" value="TYR_PHOSPHATASE_1"/>
    <property type="match status" value="1"/>
</dbReference>
<keyword evidence="2" id="KW-1185">Reference proteome</keyword>
<comment type="caution">
    <text evidence="1">The sequence shown here is derived from an EMBL/GenBank/DDBJ whole genome shotgun (WGS) entry which is preliminary data.</text>
</comment>
<dbReference type="Proteomes" id="UP000271624">
    <property type="component" value="Unassembled WGS sequence"/>
</dbReference>
<dbReference type="Pfam" id="PF22785">
    <property type="entry name" value="Tc-R-P"/>
    <property type="match status" value="1"/>
</dbReference>
<dbReference type="EMBL" id="RSCL01000011">
    <property type="protein sequence ID" value="RUT04302.1"/>
    <property type="molecule type" value="Genomic_DNA"/>
</dbReference>
<organism evidence="1 2">
    <name type="scientific">Dulcicalothrix desertica PCC 7102</name>
    <dbReference type="NCBI Taxonomy" id="232991"/>
    <lineage>
        <taxon>Bacteria</taxon>
        <taxon>Bacillati</taxon>
        <taxon>Cyanobacteriota</taxon>
        <taxon>Cyanophyceae</taxon>
        <taxon>Nostocales</taxon>
        <taxon>Calotrichaceae</taxon>
        <taxon>Dulcicalothrix</taxon>
    </lineage>
</organism>